<keyword evidence="1" id="KW-1133">Transmembrane helix</keyword>
<dbReference type="Proteomes" id="UP001388366">
    <property type="component" value="Unassembled WGS sequence"/>
</dbReference>
<evidence type="ECO:0008006" key="4">
    <source>
        <dbReference type="Google" id="ProtNLM"/>
    </source>
</evidence>
<protein>
    <recommendedName>
        <fullName evidence="4">YcxB family protein</fullName>
    </recommendedName>
</protein>
<name>A0ABU9U505_9GAMM</name>
<feature type="transmembrane region" description="Helical" evidence="1">
    <location>
        <begin position="33"/>
        <end position="52"/>
    </location>
</feature>
<evidence type="ECO:0000313" key="3">
    <source>
        <dbReference type="Proteomes" id="UP001388366"/>
    </source>
</evidence>
<evidence type="ECO:0000313" key="2">
    <source>
        <dbReference type="EMBL" id="MEM5552113.1"/>
    </source>
</evidence>
<dbReference type="RefSeq" id="WP_342884248.1">
    <property type="nucleotide sequence ID" value="NZ_JBBMQU010000031.1"/>
</dbReference>
<keyword evidence="1" id="KW-0812">Transmembrane</keyword>
<dbReference type="EMBL" id="JBBMQU010000031">
    <property type="protein sequence ID" value="MEM5552113.1"/>
    <property type="molecule type" value="Genomic_DNA"/>
</dbReference>
<feature type="transmembrane region" description="Helical" evidence="1">
    <location>
        <begin position="7"/>
        <end position="27"/>
    </location>
</feature>
<comment type="caution">
    <text evidence="2">The sequence shown here is derived from an EMBL/GenBank/DDBJ whole genome shotgun (WGS) entry which is preliminary data.</text>
</comment>
<sequence length="146" mass="17052">MQKINQRLALIVACFGIVLLLLSLFTGLFQQPWFVFLIALWVFVFSSCCYRLTSFFKTRNSLDKFIQRDQENLLLFTLTGFFDRTHGPQWLVINTIEKIQCHDDLLYVYSSKERQLSVSLPATKAEILAYLDSLFTAREKQSILIQ</sequence>
<proteinExistence type="predicted"/>
<gene>
    <name evidence="2" type="ORF">WNY63_15420</name>
</gene>
<keyword evidence="3" id="KW-1185">Reference proteome</keyword>
<keyword evidence="1" id="KW-0472">Membrane</keyword>
<evidence type="ECO:0000256" key="1">
    <source>
        <dbReference type="SAM" id="Phobius"/>
    </source>
</evidence>
<organism evidence="2 3">
    <name type="scientific">Pseudoalteromonas neustonica</name>
    <dbReference type="NCBI Taxonomy" id="1840331"/>
    <lineage>
        <taxon>Bacteria</taxon>
        <taxon>Pseudomonadati</taxon>
        <taxon>Pseudomonadota</taxon>
        <taxon>Gammaproteobacteria</taxon>
        <taxon>Alteromonadales</taxon>
        <taxon>Pseudoalteromonadaceae</taxon>
        <taxon>Pseudoalteromonas</taxon>
    </lineage>
</organism>
<accession>A0ABU9U505</accession>
<reference evidence="2 3" key="1">
    <citation type="submission" date="2024-03" db="EMBL/GenBank/DDBJ databases">
        <title>Community enrichment and isolation of bacterial strains for fucoidan degradation.</title>
        <authorList>
            <person name="Sichert A."/>
        </authorList>
    </citation>
    <scope>NUCLEOTIDE SEQUENCE [LARGE SCALE GENOMIC DNA]</scope>
    <source>
        <strain evidence="2 3">AS81</strain>
    </source>
</reference>